<proteinExistence type="predicted"/>
<evidence type="ECO:0000313" key="5">
    <source>
        <dbReference type="EMBL" id="CAD7035674.1"/>
    </source>
</evidence>
<feature type="domain" description="SoxA A3" evidence="4">
    <location>
        <begin position="376"/>
        <end position="456"/>
    </location>
</feature>
<evidence type="ECO:0000313" key="6">
    <source>
        <dbReference type="Proteomes" id="UP000606921"/>
    </source>
</evidence>
<organism evidence="5 6">
    <name type="scientific">Pseudorhizobium endolithicum</name>
    <dbReference type="NCBI Taxonomy" id="1191678"/>
    <lineage>
        <taxon>Bacteria</taxon>
        <taxon>Pseudomonadati</taxon>
        <taxon>Pseudomonadota</taxon>
        <taxon>Alphaproteobacteria</taxon>
        <taxon>Hyphomicrobiales</taxon>
        <taxon>Rhizobiaceae</taxon>
        <taxon>Rhizobium/Agrobacterium group</taxon>
        <taxon>Pseudorhizobium</taxon>
    </lineage>
</organism>
<dbReference type="PRINTS" id="PR00368">
    <property type="entry name" value="FADPNR"/>
</dbReference>
<keyword evidence="1" id="KW-0560">Oxidoreductase</keyword>
<evidence type="ECO:0000259" key="4">
    <source>
        <dbReference type="Pfam" id="PF17806"/>
    </source>
</evidence>
<dbReference type="SUPFAM" id="SSF51905">
    <property type="entry name" value="FAD/NAD(P)-binding domain"/>
    <property type="match status" value="1"/>
</dbReference>
<sequence>MGHYDLIIVGAGPAGMAAAVKAGACGLRVLILDEQARPGGQIYRNVEILAPHLRQALGEDYSRGEDATRALQNSLVEYRPNATVLHLDQGRSIVWSQHDGLHSASAKRFILSTGALERPFPIDGWTLPGVMTVGAAQIALKSGGAAADNAVLAGSGPLLWLVASQYLRLGLKPRAVLDTAPPENYVQALRQWRGAVAGRELLLKGWHLQREVRASGTPVYRNVSDLWASGKRRLESVGFRTHTGWHRLDAVSHLFLHQGLVPNDQLAAIAGCERHWNSRQLSWQVITDPYGRTSIPSIFVAGDAMWIAGADSAALTGQVAAVCVASDLGHLPADLYALELERLMKSVQEQARIRAFLDILFRPPRWAVVPREEETVICRCEDVQMKHLDDYLSAGGDDINEFKSATRCGMGPCQGRLCAPTVAAILADRGQLPGGKARPPRPRPPASPVSLDQLAALSGDGCRQ</sequence>
<comment type="caution">
    <text evidence="5">The sequence shown here is derived from an EMBL/GenBank/DDBJ whole genome shotgun (WGS) entry which is preliminary data.</text>
</comment>
<dbReference type="EMBL" id="CABFWF030000011">
    <property type="protein sequence ID" value="CAD7035674.1"/>
    <property type="molecule type" value="Genomic_DNA"/>
</dbReference>
<dbReference type="InterPro" id="IPR041854">
    <property type="entry name" value="BFD-like_2Fe2S-bd_dom_sf"/>
</dbReference>
<dbReference type="PANTHER" id="PTHR42949:SF3">
    <property type="entry name" value="ANAEROBIC GLYCEROL-3-PHOSPHATE DEHYDROGENASE SUBUNIT B"/>
    <property type="match status" value="1"/>
</dbReference>
<dbReference type="Pfam" id="PF07992">
    <property type="entry name" value="Pyr_redox_2"/>
    <property type="match status" value="1"/>
</dbReference>
<dbReference type="PRINTS" id="PR00469">
    <property type="entry name" value="PNDRDTASEII"/>
</dbReference>
<dbReference type="InterPro" id="IPR051691">
    <property type="entry name" value="Metab_Enz_Cyan_OpOx_G3PDH"/>
</dbReference>
<keyword evidence="6" id="KW-1185">Reference proteome</keyword>
<dbReference type="RefSeq" id="WP_142592480.1">
    <property type="nucleotide sequence ID" value="NZ_CABFWF030000011.1"/>
</dbReference>
<dbReference type="InterPro" id="IPR036188">
    <property type="entry name" value="FAD/NAD-bd_sf"/>
</dbReference>
<dbReference type="CDD" id="cd19946">
    <property type="entry name" value="GlpA-like_Fer2_BFD-like"/>
    <property type="match status" value="1"/>
</dbReference>
<gene>
    <name evidence="5" type="ORF">REJC140_03438</name>
</gene>
<dbReference type="InterPro" id="IPR017224">
    <property type="entry name" value="Opine_Oxase_asu/HCN_bsu"/>
</dbReference>
<dbReference type="InterPro" id="IPR023753">
    <property type="entry name" value="FAD/NAD-binding_dom"/>
</dbReference>
<evidence type="ECO:0000256" key="1">
    <source>
        <dbReference type="ARBA" id="ARBA00023002"/>
    </source>
</evidence>
<dbReference type="InterPro" id="IPR041117">
    <property type="entry name" value="SoxA_A3"/>
</dbReference>
<dbReference type="Gene3D" id="3.50.50.60">
    <property type="entry name" value="FAD/NAD(P)-binding domain"/>
    <property type="match status" value="3"/>
</dbReference>
<accession>A0ABN7JR33</accession>
<protein>
    <submittedName>
        <fullName evidence="5">FAD/NAD(P)-binding oxidoreductase</fullName>
    </submittedName>
</protein>
<dbReference type="Pfam" id="PF17806">
    <property type="entry name" value="SO_alpha_A3"/>
    <property type="match status" value="1"/>
</dbReference>
<name>A0ABN7JR33_9HYPH</name>
<dbReference type="PANTHER" id="PTHR42949">
    <property type="entry name" value="ANAEROBIC GLYCEROL-3-PHOSPHATE DEHYDROGENASE SUBUNIT B"/>
    <property type="match status" value="1"/>
</dbReference>
<dbReference type="Proteomes" id="UP000606921">
    <property type="component" value="Unassembled WGS sequence"/>
</dbReference>
<reference evidence="5 6" key="1">
    <citation type="submission" date="2020-11" db="EMBL/GenBank/DDBJ databases">
        <authorList>
            <person name="Lassalle F."/>
        </authorList>
    </citation>
    <scope>NUCLEOTIDE SEQUENCE [LARGE SCALE GENOMIC DNA]</scope>
    <source>
        <strain evidence="5 6">JC140</strain>
    </source>
</reference>
<feature type="region of interest" description="Disordered" evidence="2">
    <location>
        <begin position="431"/>
        <end position="452"/>
    </location>
</feature>
<evidence type="ECO:0000259" key="3">
    <source>
        <dbReference type="Pfam" id="PF07992"/>
    </source>
</evidence>
<dbReference type="PIRSF" id="PIRSF037495">
    <property type="entry name" value="Opine_OX_OoxA/HcnB"/>
    <property type="match status" value="1"/>
</dbReference>
<dbReference type="Gene3D" id="1.10.10.1100">
    <property type="entry name" value="BFD-like [2Fe-2S]-binding domain"/>
    <property type="match status" value="1"/>
</dbReference>
<feature type="domain" description="FAD/NAD(P)-binding" evidence="3">
    <location>
        <begin position="4"/>
        <end position="307"/>
    </location>
</feature>
<evidence type="ECO:0000256" key="2">
    <source>
        <dbReference type="SAM" id="MobiDB-lite"/>
    </source>
</evidence>